<proteinExistence type="inferred from homology"/>
<dbReference type="CDD" id="cd08977">
    <property type="entry name" value="SusD"/>
    <property type="match status" value="1"/>
</dbReference>
<organism evidence="8 9">
    <name type="scientific">Danxiaibacter flavus</name>
    <dbReference type="NCBI Taxonomy" id="3049108"/>
    <lineage>
        <taxon>Bacteria</taxon>
        <taxon>Pseudomonadati</taxon>
        <taxon>Bacteroidota</taxon>
        <taxon>Chitinophagia</taxon>
        <taxon>Chitinophagales</taxon>
        <taxon>Chitinophagaceae</taxon>
        <taxon>Danxiaibacter</taxon>
    </lineage>
</organism>
<reference evidence="8 9" key="1">
    <citation type="submission" date="2023-07" db="EMBL/GenBank/DDBJ databases">
        <authorList>
            <person name="Lian W.-H."/>
        </authorList>
    </citation>
    <scope>NUCLEOTIDE SEQUENCE [LARGE SCALE GENOMIC DNA]</scope>
    <source>
        <strain evidence="8 9">SYSU DXS3180</strain>
    </source>
</reference>
<dbReference type="Pfam" id="PF14322">
    <property type="entry name" value="SusD-like_3"/>
    <property type="match status" value="1"/>
</dbReference>
<feature type="domain" description="RagB/SusD" evidence="6">
    <location>
        <begin position="267"/>
        <end position="516"/>
    </location>
</feature>
<evidence type="ECO:0000313" key="9">
    <source>
        <dbReference type="Proteomes" id="UP001560573"/>
    </source>
</evidence>
<keyword evidence="3" id="KW-0732">Signal</keyword>
<protein>
    <submittedName>
        <fullName evidence="8">RagB/SusD family nutrient uptake outer membrane protein</fullName>
    </submittedName>
</protein>
<evidence type="ECO:0000256" key="5">
    <source>
        <dbReference type="ARBA" id="ARBA00023237"/>
    </source>
</evidence>
<evidence type="ECO:0000259" key="7">
    <source>
        <dbReference type="Pfam" id="PF14322"/>
    </source>
</evidence>
<comment type="caution">
    <text evidence="8">The sequence shown here is derived from an EMBL/GenBank/DDBJ whole genome shotgun (WGS) entry which is preliminary data.</text>
</comment>
<dbReference type="InterPro" id="IPR012944">
    <property type="entry name" value="SusD_RagB_dom"/>
</dbReference>
<dbReference type="InterPro" id="IPR011990">
    <property type="entry name" value="TPR-like_helical_dom_sf"/>
</dbReference>
<comment type="subcellular location">
    <subcellularLocation>
        <location evidence="1">Cell outer membrane</location>
    </subcellularLocation>
</comment>
<comment type="similarity">
    <text evidence="2">Belongs to the SusD family.</text>
</comment>
<dbReference type="EMBL" id="JAULBC010000003">
    <property type="protein sequence ID" value="MEX6688192.1"/>
    <property type="molecule type" value="Genomic_DNA"/>
</dbReference>
<dbReference type="Pfam" id="PF07980">
    <property type="entry name" value="SusD_RagB"/>
    <property type="match status" value="1"/>
</dbReference>
<dbReference type="SUPFAM" id="SSF48452">
    <property type="entry name" value="TPR-like"/>
    <property type="match status" value="1"/>
</dbReference>
<keyword evidence="9" id="KW-1185">Reference proteome</keyword>
<evidence type="ECO:0000256" key="2">
    <source>
        <dbReference type="ARBA" id="ARBA00006275"/>
    </source>
</evidence>
<evidence type="ECO:0000259" key="6">
    <source>
        <dbReference type="Pfam" id="PF07980"/>
    </source>
</evidence>
<name>A0ABV3ZE80_9BACT</name>
<gene>
    <name evidence="8" type="ORF">QTN47_11835</name>
</gene>
<evidence type="ECO:0000256" key="3">
    <source>
        <dbReference type="ARBA" id="ARBA00022729"/>
    </source>
</evidence>
<dbReference type="InterPro" id="IPR033985">
    <property type="entry name" value="SusD-like_N"/>
</dbReference>
<sequence>MKTTYSILTFFVMAVCALQITACKKYMEEDPKASITPVTYFKSQSDLDAAVSGMYIQLARDGAWGFTSKMTSYFGSDDLTTDPGLNKGDFREFDKLTGSATNSSLPAEWNGPWQTIYNANNIIENYAKVNSTEQQKNESAGQAYFLRGLCYYYLVRTFGPLPIVLGSIDVSTRPARSSVDSVYAAIISDLQQAKTMLGTDKVQGKPNRYAASAVLADVYLTMAGWPLNKTENYALAASEAKIVMQSGVYNTNTSYDQVFTTNNNAESIFALQYSVAGNLPNRSFGSTSVPLEEVALDGSSGWDDFYPEINFYKNAPVCKRTDLTFYTTIKLRNADNTTYTLVPWNSDKTHAQHPYYKKFRQGLISNGTADGVSEGDNSIATMQPSTNKETIIVRYPQVLLGFAEASAMAGGAPTAESYAAINEVRKRAGENPLTPGLSQTAFRDSVVYERAYEFAGEFGMRWFDIVRLQLLPKVIAARDKKENEIPGGTNVSQKYLAPIPFSEMTLNPSWKQNDGY</sequence>
<keyword evidence="4" id="KW-0472">Membrane</keyword>
<evidence type="ECO:0000313" key="8">
    <source>
        <dbReference type="EMBL" id="MEX6688192.1"/>
    </source>
</evidence>
<accession>A0ABV3ZE80</accession>
<evidence type="ECO:0000256" key="4">
    <source>
        <dbReference type="ARBA" id="ARBA00023136"/>
    </source>
</evidence>
<dbReference type="Gene3D" id="1.25.40.390">
    <property type="match status" value="1"/>
</dbReference>
<evidence type="ECO:0000256" key="1">
    <source>
        <dbReference type="ARBA" id="ARBA00004442"/>
    </source>
</evidence>
<keyword evidence="5" id="KW-0998">Cell outer membrane</keyword>
<dbReference type="Proteomes" id="UP001560573">
    <property type="component" value="Unassembled WGS sequence"/>
</dbReference>
<feature type="domain" description="SusD-like N-terminal" evidence="7">
    <location>
        <begin position="25"/>
        <end position="220"/>
    </location>
</feature>
<dbReference type="RefSeq" id="WP_369329601.1">
    <property type="nucleotide sequence ID" value="NZ_JAULBC010000003.1"/>
</dbReference>